<reference evidence="1 2" key="1">
    <citation type="submission" date="2016-08" db="EMBL/GenBank/DDBJ databases">
        <authorList>
            <person name="Seilhamer J.J."/>
        </authorList>
    </citation>
    <scope>NUCLEOTIDE SEQUENCE [LARGE SCALE GENOMIC DNA]</scope>
    <source>
        <strain evidence="1 2">DX4</strain>
    </source>
</reference>
<protein>
    <submittedName>
        <fullName evidence="1">Uncharacterized protein</fullName>
    </submittedName>
</protein>
<dbReference type="KEGG" id="psty:BFS30_19955"/>
<proteinExistence type="predicted"/>
<dbReference type="RefSeq" id="WP_069380901.1">
    <property type="nucleotide sequence ID" value="NZ_CP017141.1"/>
</dbReference>
<name>A0A1D7QKP9_9SPHI</name>
<organism evidence="1 2">
    <name type="scientific">Pedobacter steynii</name>
    <dbReference type="NCBI Taxonomy" id="430522"/>
    <lineage>
        <taxon>Bacteria</taxon>
        <taxon>Pseudomonadati</taxon>
        <taxon>Bacteroidota</taxon>
        <taxon>Sphingobacteriia</taxon>
        <taxon>Sphingobacteriales</taxon>
        <taxon>Sphingobacteriaceae</taxon>
        <taxon>Pedobacter</taxon>
    </lineage>
</organism>
<gene>
    <name evidence="1" type="ORF">BFS30_19955</name>
</gene>
<dbReference type="OrthoDB" id="678780at2"/>
<keyword evidence="2" id="KW-1185">Reference proteome</keyword>
<dbReference type="EMBL" id="CP017141">
    <property type="protein sequence ID" value="AOM79238.1"/>
    <property type="molecule type" value="Genomic_DNA"/>
</dbReference>
<accession>A0A1D7QKP9</accession>
<sequence>MKKETIAGYVEFDAIILKDWIANGVNYIKLVNLNLRGSIEAFELIPNSEMPETGDLIHHIHSEDVEDLLEKMEKIKFLVHEIYLEETE</sequence>
<dbReference type="Proteomes" id="UP000094313">
    <property type="component" value="Chromosome"/>
</dbReference>
<evidence type="ECO:0000313" key="1">
    <source>
        <dbReference type="EMBL" id="AOM79238.1"/>
    </source>
</evidence>
<dbReference type="AlphaFoldDB" id="A0A1D7QKP9"/>
<evidence type="ECO:0000313" key="2">
    <source>
        <dbReference type="Proteomes" id="UP000094313"/>
    </source>
</evidence>